<dbReference type="InterPro" id="IPR033126">
    <property type="entry name" value="Glyco_hydro_9_Asp/Glu_AS"/>
</dbReference>
<keyword evidence="4 9" id="KW-0136">Cellulose degradation</keyword>
<dbReference type="SUPFAM" id="SSF49384">
    <property type="entry name" value="Carbohydrate-binding domain"/>
    <property type="match status" value="1"/>
</dbReference>
<evidence type="ECO:0000256" key="9">
    <source>
        <dbReference type="RuleBase" id="RU361166"/>
    </source>
</evidence>
<protein>
    <recommendedName>
        <fullName evidence="9">Endoglucanase</fullName>
        <ecNumber evidence="9">3.2.1.4</ecNumber>
    </recommendedName>
</protein>
<evidence type="ECO:0000256" key="2">
    <source>
        <dbReference type="ARBA" id="ARBA00007072"/>
    </source>
</evidence>
<evidence type="ECO:0000256" key="7">
    <source>
        <dbReference type="ARBA" id="ARBA00023326"/>
    </source>
</evidence>
<organism evidence="12 13">
    <name type="scientific">Meganyctiphanes norvegica</name>
    <name type="common">Northern krill</name>
    <name type="synonym">Thysanopoda norvegica</name>
    <dbReference type="NCBI Taxonomy" id="48144"/>
    <lineage>
        <taxon>Eukaryota</taxon>
        <taxon>Metazoa</taxon>
        <taxon>Ecdysozoa</taxon>
        <taxon>Arthropoda</taxon>
        <taxon>Crustacea</taxon>
        <taxon>Multicrustacea</taxon>
        <taxon>Malacostraca</taxon>
        <taxon>Eumalacostraca</taxon>
        <taxon>Eucarida</taxon>
        <taxon>Euphausiacea</taxon>
        <taxon>Euphausiidae</taxon>
        <taxon>Meganyctiphanes</taxon>
    </lineage>
</organism>
<proteinExistence type="inferred from homology"/>
<keyword evidence="7 8" id="KW-0624">Polysaccharide degradation</keyword>
<dbReference type="PROSITE" id="PS00698">
    <property type="entry name" value="GH9_3"/>
    <property type="match status" value="1"/>
</dbReference>
<feature type="non-terminal residue" evidence="12">
    <location>
        <position position="594"/>
    </location>
</feature>
<dbReference type="Gene3D" id="2.60.40.290">
    <property type="match status" value="1"/>
</dbReference>
<dbReference type="EC" id="3.2.1.4" evidence="9"/>
<dbReference type="Proteomes" id="UP001497623">
    <property type="component" value="Unassembled WGS sequence"/>
</dbReference>
<dbReference type="InterPro" id="IPR001701">
    <property type="entry name" value="Glyco_hydro_9"/>
</dbReference>
<evidence type="ECO:0000256" key="5">
    <source>
        <dbReference type="ARBA" id="ARBA00023277"/>
    </source>
</evidence>
<dbReference type="InterPro" id="IPR008965">
    <property type="entry name" value="CBM2/CBM3_carb-bd_dom_sf"/>
</dbReference>
<dbReference type="EMBL" id="CAXKWB010072041">
    <property type="protein sequence ID" value="CAL4195806.1"/>
    <property type="molecule type" value="Genomic_DNA"/>
</dbReference>
<keyword evidence="5 8" id="KW-0119">Carbohydrate metabolism</keyword>
<feature type="active site" evidence="8">
    <location>
        <position position="564"/>
    </location>
</feature>
<dbReference type="AlphaFoldDB" id="A0AAV2SI79"/>
<dbReference type="GO" id="GO:0030247">
    <property type="term" value="F:polysaccharide binding"/>
    <property type="evidence" value="ECO:0007669"/>
    <property type="project" value="InterPro"/>
</dbReference>
<feature type="chain" id="PRO_5043103623" description="Endoglucanase" evidence="9">
    <location>
        <begin position="20"/>
        <end position="594"/>
    </location>
</feature>
<gene>
    <name evidence="12" type="ORF">MNOR_LOCUS37083</name>
</gene>
<evidence type="ECO:0000256" key="6">
    <source>
        <dbReference type="ARBA" id="ARBA00023295"/>
    </source>
</evidence>
<dbReference type="FunFam" id="1.50.10.10:FF:000020">
    <property type="entry name" value="Endoglucanase"/>
    <property type="match status" value="1"/>
</dbReference>
<feature type="domain" description="CBM2" evidence="11">
    <location>
        <begin position="21"/>
        <end position="117"/>
    </location>
</feature>
<evidence type="ECO:0000313" key="13">
    <source>
        <dbReference type="Proteomes" id="UP001497623"/>
    </source>
</evidence>
<keyword evidence="3 8" id="KW-0378">Hydrolase</keyword>
<sequence length="594" mass="64727">MVPFMCFVVLASAVPGTLADCDSVVSNTGGWNGGWQGKFDVPVTNNVNGWTLKVNFDSPISEFEQWSVNTVSSGSRSVTLGGIQYWNDNLVAGSTLSFDFLYRFSGNQIPKITSVEFNGQNLCGGSNAGSQVTEAPEPTTEAGPVVPAVTADPSPAVSKCNAKYDYDEALEKSLLFYEAQRSGPLPEDQRVTWRKDSGVNDHGFHNGKKVDLSGGYYDAGDFVKFGFPMAGTATILAWGAIDYKGAYTNAGELDNVKSSVKFATDWFLKAHVAPNVLFGQVGNGKLDHDSWGRPEDMTMARPAYKIDTNNPGSDLAGETAAALAAASILFDGSDPEYSAECLKSAKELYKFANKYRGKYSDAITDAAIYYKSWGGYNDELAWAAAWLYRATNETKYLTQAESHYKKLVTPNEFSWDDKTAGVQVLLAKLTNKNKYKTATKAFCDDVINNKQRTPKGLVFFAKWGPLRYSANAAYICLQAADLGLKPSAYRSFACKQIHYMLGDAGRSFLIGFGKNYPQRPHHRSSSCPTTGTCDWNSYKVNGPNPQLLVGALVGGPDAHDNYNDDRDDYLANEVTTDYNAGFQSAVAALRQTCS</sequence>
<dbReference type="InterPro" id="IPR031986">
    <property type="entry name" value="GD_N"/>
</dbReference>
<keyword evidence="13" id="KW-1185">Reference proteome</keyword>
<reference evidence="12 13" key="1">
    <citation type="submission" date="2024-05" db="EMBL/GenBank/DDBJ databases">
        <authorList>
            <person name="Wallberg A."/>
        </authorList>
    </citation>
    <scope>NUCLEOTIDE SEQUENCE [LARGE SCALE GENOMIC DNA]</scope>
</reference>
<comment type="caution">
    <text evidence="12">The sequence shown here is derived from an EMBL/GenBank/DDBJ whole genome shotgun (WGS) entry which is preliminary data.</text>
</comment>
<dbReference type="InterPro" id="IPR012291">
    <property type="entry name" value="CBM2_carb-bd_dom_sf"/>
</dbReference>
<evidence type="ECO:0000256" key="8">
    <source>
        <dbReference type="PROSITE-ProRule" id="PRU10060"/>
    </source>
</evidence>
<dbReference type="Pfam" id="PF16030">
    <property type="entry name" value="GD_N"/>
    <property type="match status" value="1"/>
</dbReference>
<evidence type="ECO:0000256" key="3">
    <source>
        <dbReference type="ARBA" id="ARBA00022801"/>
    </source>
</evidence>
<dbReference type="PANTHER" id="PTHR22298">
    <property type="entry name" value="ENDO-1,4-BETA-GLUCANASE"/>
    <property type="match status" value="1"/>
</dbReference>
<keyword evidence="6 8" id="KW-0326">Glycosidase</keyword>
<evidence type="ECO:0000256" key="10">
    <source>
        <dbReference type="SAM" id="MobiDB-lite"/>
    </source>
</evidence>
<feature type="active site" evidence="8">
    <location>
        <position position="573"/>
    </location>
</feature>
<name>A0AAV2SI79_MEGNR</name>
<dbReference type="SUPFAM" id="SSF48208">
    <property type="entry name" value="Six-hairpin glycosidases"/>
    <property type="match status" value="1"/>
</dbReference>
<dbReference type="Gene3D" id="1.50.10.10">
    <property type="match status" value="1"/>
</dbReference>
<comment type="catalytic activity">
    <reaction evidence="1 9">
        <text>Endohydrolysis of (1-&gt;4)-beta-D-glucosidic linkages in cellulose, lichenin and cereal beta-D-glucans.</text>
        <dbReference type="EC" id="3.2.1.4"/>
    </reaction>
</comment>
<dbReference type="GO" id="GO:0008810">
    <property type="term" value="F:cellulase activity"/>
    <property type="evidence" value="ECO:0007669"/>
    <property type="project" value="UniProtKB-EC"/>
</dbReference>
<dbReference type="Pfam" id="PF00759">
    <property type="entry name" value="Glyco_hydro_9"/>
    <property type="match status" value="1"/>
</dbReference>
<evidence type="ECO:0000256" key="1">
    <source>
        <dbReference type="ARBA" id="ARBA00000966"/>
    </source>
</evidence>
<evidence type="ECO:0000256" key="4">
    <source>
        <dbReference type="ARBA" id="ARBA00023001"/>
    </source>
</evidence>
<keyword evidence="9" id="KW-0732">Signal</keyword>
<dbReference type="InterPro" id="IPR008928">
    <property type="entry name" value="6-hairpin_glycosidase_sf"/>
</dbReference>
<evidence type="ECO:0000259" key="11">
    <source>
        <dbReference type="SMART" id="SM00637"/>
    </source>
</evidence>
<accession>A0AAV2SI79</accession>
<comment type="similarity">
    <text evidence="2 8 9">Belongs to the glycosyl hydrolase 9 (cellulase E) family.</text>
</comment>
<dbReference type="GO" id="GO:0030245">
    <property type="term" value="P:cellulose catabolic process"/>
    <property type="evidence" value="ECO:0007669"/>
    <property type="project" value="UniProtKB-KW"/>
</dbReference>
<feature type="signal peptide" evidence="9">
    <location>
        <begin position="1"/>
        <end position="19"/>
    </location>
</feature>
<feature type="region of interest" description="Disordered" evidence="10">
    <location>
        <begin position="128"/>
        <end position="147"/>
    </location>
</feature>
<dbReference type="InterPro" id="IPR001919">
    <property type="entry name" value="CBD2"/>
</dbReference>
<dbReference type="SMART" id="SM00637">
    <property type="entry name" value="CBD_II"/>
    <property type="match status" value="1"/>
</dbReference>
<dbReference type="InterPro" id="IPR012341">
    <property type="entry name" value="6hp_glycosidase-like_sf"/>
</dbReference>
<evidence type="ECO:0000313" key="12">
    <source>
        <dbReference type="EMBL" id="CAL4195806.1"/>
    </source>
</evidence>